<sequence>MTVNENDIIDLQTRLAFQDGLLEDLNQVIIGQQDQISRLELAIETLKVQMRTMQTSMHQSNNGQEHEIPPHY</sequence>
<protein>
    <recommendedName>
        <fullName evidence="3">Protein SlyX homolog</fullName>
    </recommendedName>
</protein>
<dbReference type="PANTHER" id="PTHR36508:SF1">
    <property type="entry name" value="PROTEIN SLYX"/>
    <property type="match status" value="1"/>
</dbReference>
<organism evidence="1 2">
    <name type="scientific">Methylophaga marina</name>
    <dbReference type="NCBI Taxonomy" id="45495"/>
    <lineage>
        <taxon>Bacteria</taxon>
        <taxon>Pseudomonadati</taxon>
        <taxon>Pseudomonadota</taxon>
        <taxon>Gammaproteobacteria</taxon>
        <taxon>Thiotrichales</taxon>
        <taxon>Piscirickettsiaceae</taxon>
        <taxon>Methylophaga</taxon>
    </lineage>
</organism>
<dbReference type="PANTHER" id="PTHR36508">
    <property type="entry name" value="PROTEIN SLYX"/>
    <property type="match status" value="1"/>
</dbReference>
<evidence type="ECO:0000313" key="2">
    <source>
        <dbReference type="Proteomes" id="UP001501476"/>
    </source>
</evidence>
<comment type="caution">
    <text evidence="1">The sequence shown here is derived from an EMBL/GenBank/DDBJ whole genome shotgun (WGS) entry which is preliminary data.</text>
</comment>
<evidence type="ECO:0000313" key="1">
    <source>
        <dbReference type="EMBL" id="GAA0225844.1"/>
    </source>
</evidence>
<dbReference type="Pfam" id="PF04102">
    <property type="entry name" value="SlyX"/>
    <property type="match status" value="1"/>
</dbReference>
<gene>
    <name evidence="1" type="ORF">GCM10008964_16790</name>
</gene>
<proteinExistence type="predicted"/>
<accession>A0ABN0TN26</accession>
<dbReference type="EMBL" id="BAAADG010000005">
    <property type="protein sequence ID" value="GAA0225844.1"/>
    <property type="molecule type" value="Genomic_DNA"/>
</dbReference>
<evidence type="ECO:0008006" key="3">
    <source>
        <dbReference type="Google" id="ProtNLM"/>
    </source>
</evidence>
<dbReference type="Gene3D" id="1.20.5.300">
    <property type="match status" value="1"/>
</dbReference>
<dbReference type="RefSeq" id="WP_286303914.1">
    <property type="nucleotide sequence ID" value="NZ_AP027741.1"/>
</dbReference>
<reference evidence="1 2" key="1">
    <citation type="journal article" date="2019" name="Int. J. Syst. Evol. Microbiol.">
        <title>The Global Catalogue of Microorganisms (GCM) 10K type strain sequencing project: providing services to taxonomists for standard genome sequencing and annotation.</title>
        <authorList>
            <consortium name="The Broad Institute Genomics Platform"/>
            <consortium name="The Broad Institute Genome Sequencing Center for Infectious Disease"/>
            <person name="Wu L."/>
            <person name="Ma J."/>
        </authorList>
    </citation>
    <scope>NUCLEOTIDE SEQUENCE [LARGE SCALE GENOMIC DNA]</scope>
    <source>
        <strain evidence="1 2">JCM 6886</strain>
    </source>
</reference>
<dbReference type="Proteomes" id="UP001501476">
    <property type="component" value="Unassembled WGS sequence"/>
</dbReference>
<keyword evidence="2" id="KW-1185">Reference proteome</keyword>
<name>A0ABN0TN26_9GAMM</name>
<dbReference type="InterPro" id="IPR007236">
    <property type="entry name" value="SlyX"/>
</dbReference>